<evidence type="ECO:0000256" key="1">
    <source>
        <dbReference type="SAM" id="MobiDB-lite"/>
    </source>
</evidence>
<dbReference type="Proteomes" id="UP000824120">
    <property type="component" value="Chromosome 12"/>
</dbReference>
<gene>
    <name evidence="2" type="ORF">H5410_058896</name>
</gene>
<name>A0A9J5W125_SOLCO</name>
<comment type="caution">
    <text evidence="2">The sequence shown here is derived from an EMBL/GenBank/DDBJ whole genome shotgun (WGS) entry which is preliminary data.</text>
</comment>
<sequence>MKFSGEGGSGLCGGQDEGSETEMVWTCTKKVIRQDMAQLDITKDMPPDRKEWRSHIRVEVLAFVSCTVFQLPHYFVVLVSFF</sequence>
<accession>A0A9J5W125</accession>
<dbReference type="EMBL" id="JACXVP010000012">
    <property type="protein sequence ID" value="KAG5569130.1"/>
    <property type="molecule type" value="Genomic_DNA"/>
</dbReference>
<feature type="compositionally biased region" description="Gly residues" evidence="1">
    <location>
        <begin position="1"/>
        <end position="16"/>
    </location>
</feature>
<evidence type="ECO:0000313" key="2">
    <source>
        <dbReference type="EMBL" id="KAG5569130.1"/>
    </source>
</evidence>
<keyword evidence="3" id="KW-1185">Reference proteome</keyword>
<organism evidence="2 3">
    <name type="scientific">Solanum commersonii</name>
    <name type="common">Commerson's wild potato</name>
    <name type="synonym">Commerson's nightshade</name>
    <dbReference type="NCBI Taxonomy" id="4109"/>
    <lineage>
        <taxon>Eukaryota</taxon>
        <taxon>Viridiplantae</taxon>
        <taxon>Streptophyta</taxon>
        <taxon>Embryophyta</taxon>
        <taxon>Tracheophyta</taxon>
        <taxon>Spermatophyta</taxon>
        <taxon>Magnoliopsida</taxon>
        <taxon>eudicotyledons</taxon>
        <taxon>Gunneridae</taxon>
        <taxon>Pentapetalae</taxon>
        <taxon>asterids</taxon>
        <taxon>lamiids</taxon>
        <taxon>Solanales</taxon>
        <taxon>Solanaceae</taxon>
        <taxon>Solanoideae</taxon>
        <taxon>Solaneae</taxon>
        <taxon>Solanum</taxon>
    </lineage>
</organism>
<dbReference type="AlphaFoldDB" id="A0A9J5W125"/>
<reference evidence="2 3" key="1">
    <citation type="submission" date="2020-09" db="EMBL/GenBank/DDBJ databases">
        <title>De no assembly of potato wild relative species, Solanum commersonii.</title>
        <authorList>
            <person name="Cho K."/>
        </authorList>
    </citation>
    <scope>NUCLEOTIDE SEQUENCE [LARGE SCALE GENOMIC DNA]</scope>
    <source>
        <strain evidence="2">LZ3.2</strain>
        <tissue evidence="2">Leaf</tissue>
    </source>
</reference>
<protein>
    <submittedName>
        <fullName evidence="2">Uncharacterized protein</fullName>
    </submittedName>
</protein>
<feature type="region of interest" description="Disordered" evidence="1">
    <location>
        <begin position="1"/>
        <end position="20"/>
    </location>
</feature>
<proteinExistence type="predicted"/>
<evidence type="ECO:0000313" key="3">
    <source>
        <dbReference type="Proteomes" id="UP000824120"/>
    </source>
</evidence>